<gene>
    <name evidence="7" type="ORF">BN2614_LOCUS1</name>
</gene>
<dbReference type="EMBL" id="CYRY02012353">
    <property type="protein sequence ID" value="VCW79615.1"/>
    <property type="molecule type" value="Genomic_DNA"/>
</dbReference>
<dbReference type="InterPro" id="IPR039109">
    <property type="entry name" value="Ribosomal_eL30-like"/>
</dbReference>
<evidence type="ECO:0000256" key="3">
    <source>
        <dbReference type="ARBA" id="ARBA00023274"/>
    </source>
</evidence>
<evidence type="ECO:0000256" key="1">
    <source>
        <dbReference type="ARBA" id="ARBA00007326"/>
    </source>
</evidence>
<dbReference type="GO" id="GO:1990904">
    <property type="term" value="C:ribonucleoprotein complex"/>
    <property type="evidence" value="ECO:0007669"/>
    <property type="project" value="UniProtKB-KW"/>
</dbReference>
<dbReference type="Gene3D" id="3.30.1330.30">
    <property type="match status" value="1"/>
</dbReference>
<reference evidence="7 8" key="1">
    <citation type="submission" date="2018-10" db="EMBL/GenBank/DDBJ databases">
        <authorList>
            <person name="Ekblom R."/>
            <person name="Jareborg N."/>
        </authorList>
    </citation>
    <scope>NUCLEOTIDE SEQUENCE [LARGE SCALE GENOMIC DNA]</scope>
    <source>
        <tissue evidence="7">Muscle</tissue>
    </source>
</reference>
<proteinExistence type="inferred from homology"/>
<protein>
    <recommendedName>
        <fullName evidence="4">Large ribosomal subunit protein eL30</fullName>
    </recommendedName>
    <alternativeName>
        <fullName evidence="5">60S ribosomal protein L30</fullName>
    </alternativeName>
</protein>
<keyword evidence="8" id="KW-1185">Reference proteome</keyword>
<sequence length="87" mass="9490">MKGAKNLLGSKQTLKVIRHGKMKLVILTNNCTALRKSETECYSMLAKTGAHHYSGGNIELGIECGKYYRVCTLAIIGPGDSDTIRSM</sequence>
<dbReference type="Pfam" id="PF01248">
    <property type="entry name" value="Ribosomal_L7Ae"/>
    <property type="match status" value="1"/>
</dbReference>
<evidence type="ECO:0000256" key="2">
    <source>
        <dbReference type="ARBA" id="ARBA00022980"/>
    </source>
</evidence>
<comment type="similarity">
    <text evidence="1">Belongs to the eukaryotic ribosomal protein eL30 family.</text>
</comment>
<dbReference type="SUPFAM" id="SSF55315">
    <property type="entry name" value="L30e-like"/>
    <property type="match status" value="1"/>
</dbReference>
<dbReference type="GO" id="GO:0005840">
    <property type="term" value="C:ribosome"/>
    <property type="evidence" value="ECO:0007669"/>
    <property type="project" value="UniProtKB-KW"/>
</dbReference>
<dbReference type="GO" id="GO:0003723">
    <property type="term" value="F:RNA binding"/>
    <property type="evidence" value="ECO:0007669"/>
    <property type="project" value="InterPro"/>
</dbReference>
<dbReference type="AlphaFoldDB" id="A0A9X9PZP9"/>
<dbReference type="InterPro" id="IPR029064">
    <property type="entry name" value="Ribosomal_eL30-like_sf"/>
</dbReference>
<dbReference type="InterPro" id="IPR004038">
    <property type="entry name" value="Ribosomal_eL8/eL30/eS12/Gad45"/>
</dbReference>
<dbReference type="Proteomes" id="UP000269945">
    <property type="component" value="Unassembled WGS sequence"/>
</dbReference>
<feature type="domain" description="Ribosomal protein eL8/eL30/eS12/Gadd45" evidence="6">
    <location>
        <begin position="7"/>
        <end position="83"/>
    </location>
</feature>
<name>A0A9X9PZP9_GULGU</name>
<evidence type="ECO:0000259" key="6">
    <source>
        <dbReference type="Pfam" id="PF01248"/>
    </source>
</evidence>
<evidence type="ECO:0000256" key="4">
    <source>
        <dbReference type="ARBA" id="ARBA00035231"/>
    </source>
</evidence>
<accession>A0A9X9PZP9</accession>
<evidence type="ECO:0000256" key="5">
    <source>
        <dbReference type="ARBA" id="ARBA00035336"/>
    </source>
</evidence>
<dbReference type="FunFam" id="3.30.1330.30:FF:000001">
    <property type="entry name" value="60S ribosomal protein L30"/>
    <property type="match status" value="1"/>
</dbReference>
<evidence type="ECO:0000313" key="7">
    <source>
        <dbReference type="EMBL" id="VCW79615.1"/>
    </source>
</evidence>
<organism evidence="7 8">
    <name type="scientific">Gulo gulo</name>
    <name type="common">Wolverine</name>
    <name type="synonym">Gluton</name>
    <dbReference type="NCBI Taxonomy" id="48420"/>
    <lineage>
        <taxon>Eukaryota</taxon>
        <taxon>Metazoa</taxon>
        <taxon>Chordata</taxon>
        <taxon>Craniata</taxon>
        <taxon>Vertebrata</taxon>
        <taxon>Euteleostomi</taxon>
        <taxon>Mammalia</taxon>
        <taxon>Eutheria</taxon>
        <taxon>Laurasiatheria</taxon>
        <taxon>Carnivora</taxon>
        <taxon>Caniformia</taxon>
        <taxon>Musteloidea</taxon>
        <taxon>Mustelidae</taxon>
        <taxon>Guloninae</taxon>
        <taxon>Gulo</taxon>
    </lineage>
</organism>
<dbReference type="PANTHER" id="PTHR11449">
    <property type="entry name" value="RIBOSOMAL PROTEIN L30"/>
    <property type="match status" value="1"/>
</dbReference>
<evidence type="ECO:0000313" key="8">
    <source>
        <dbReference type="Proteomes" id="UP000269945"/>
    </source>
</evidence>
<keyword evidence="3" id="KW-0687">Ribonucleoprotein</keyword>
<comment type="caution">
    <text evidence="7">The sequence shown here is derived from an EMBL/GenBank/DDBJ whole genome shotgun (WGS) entry which is preliminary data.</text>
</comment>
<keyword evidence="2" id="KW-0689">Ribosomal protein</keyword>